<reference evidence="2 3" key="1">
    <citation type="submission" date="2021-01" db="EMBL/GenBank/DDBJ databases">
        <title>Evidence that Capnocytophaga endodontalis is a later homotypic synonym for Capnocytophaga genospecies AHN8471, and request for opinion on proposed recognition of strain AHN8471 as type strain of the species.</title>
        <authorList>
            <person name="Nicholson A.C."/>
            <person name="Hopper C.L."/>
            <person name="Gulvik C.A."/>
            <person name="Mcquiston J.R."/>
            <person name="Lau E.F."/>
        </authorList>
    </citation>
    <scope>NUCLEOTIDE SEQUENCE [LARGE SCALE GENOMIC DNA]</scope>
    <source>
        <strain evidence="2 3">AHN9576</strain>
    </source>
</reference>
<evidence type="ECO:0008006" key="4">
    <source>
        <dbReference type="Google" id="ProtNLM"/>
    </source>
</evidence>
<accession>A0ABS1YVS0</accession>
<organism evidence="2 3">
    <name type="scientific">Capnocytophaga genosp. AHN8471</name>
    <dbReference type="NCBI Taxonomy" id="327574"/>
    <lineage>
        <taxon>Bacteria</taxon>
        <taxon>Pseudomonadati</taxon>
        <taxon>Bacteroidota</taxon>
        <taxon>Flavobacteriia</taxon>
        <taxon>Flavobacteriales</taxon>
        <taxon>Flavobacteriaceae</taxon>
        <taxon>Capnocytophaga</taxon>
    </lineage>
</organism>
<keyword evidence="1" id="KW-0732">Signal</keyword>
<evidence type="ECO:0000313" key="3">
    <source>
        <dbReference type="Proteomes" id="UP000603506"/>
    </source>
</evidence>
<sequence length="226" mass="24294">MKKIILSLAAVFAFGAASAQELVSSKGEEYLPKQGDWSIGFNVGNALTYLGQAFNGSTSNSGNDLFRESSNVLDFSTGVLSSTVKGITFVGKKFDEDNKATRYTVNFNFNIDKQKDVDASTAFGLTVGYGKEWRKGTTRLQGFYGADALVGFTAPAKKEFGFGLGVQGFAGVEYFIFPKVALGAQYTYGVGLLFTNNGNTETNKFSFNIGNRSGFGILSATLNAYF</sequence>
<proteinExistence type="predicted"/>
<keyword evidence="3" id="KW-1185">Reference proteome</keyword>
<feature type="signal peptide" evidence="1">
    <location>
        <begin position="1"/>
        <end position="19"/>
    </location>
</feature>
<dbReference type="RefSeq" id="WP_203084348.1">
    <property type="nucleotide sequence ID" value="NZ_JAESPH010000016.1"/>
</dbReference>
<dbReference type="EMBL" id="JAEUAH010000008">
    <property type="protein sequence ID" value="MBM0650473.1"/>
    <property type="molecule type" value="Genomic_DNA"/>
</dbReference>
<comment type="caution">
    <text evidence="2">The sequence shown here is derived from an EMBL/GenBank/DDBJ whole genome shotgun (WGS) entry which is preliminary data.</text>
</comment>
<gene>
    <name evidence="2" type="ORF">JNB19_06860</name>
</gene>
<evidence type="ECO:0000313" key="2">
    <source>
        <dbReference type="EMBL" id="MBM0650473.1"/>
    </source>
</evidence>
<dbReference type="Proteomes" id="UP000603506">
    <property type="component" value="Unassembled WGS sequence"/>
</dbReference>
<evidence type="ECO:0000256" key="1">
    <source>
        <dbReference type="SAM" id="SignalP"/>
    </source>
</evidence>
<protein>
    <recommendedName>
        <fullName evidence="4">Outer membrane protein beta-barrel domain-containing protein</fullName>
    </recommendedName>
</protein>
<feature type="chain" id="PRO_5046306172" description="Outer membrane protein beta-barrel domain-containing protein" evidence="1">
    <location>
        <begin position="20"/>
        <end position="226"/>
    </location>
</feature>
<name>A0ABS1YVS0_9FLAO</name>